<dbReference type="Proteomes" id="UP000287651">
    <property type="component" value="Unassembled WGS sequence"/>
</dbReference>
<name>A0A426Y3D5_ENSVE</name>
<sequence length="99" mass="11094">MSYAVCLLPQFGLRLVQFCRVRIQIWWVRTTMDVLAVVLPPPHAQPLQRSVWAFTTTGSTEQGRPELGAMTFDEVSLERSKGFVQALQVSPAPPLNPDL</sequence>
<reference evidence="1 2" key="1">
    <citation type="journal article" date="2014" name="Agronomy (Basel)">
        <title>A Draft Genome Sequence for Ensete ventricosum, the Drought-Tolerant Tree Against Hunger.</title>
        <authorList>
            <person name="Harrison J."/>
            <person name="Moore K.A."/>
            <person name="Paszkiewicz K."/>
            <person name="Jones T."/>
            <person name="Grant M."/>
            <person name="Ambacheew D."/>
            <person name="Muzemil S."/>
            <person name="Studholme D.J."/>
        </authorList>
    </citation>
    <scope>NUCLEOTIDE SEQUENCE [LARGE SCALE GENOMIC DNA]</scope>
</reference>
<organism evidence="1 2">
    <name type="scientific">Ensete ventricosum</name>
    <name type="common">Abyssinian banana</name>
    <name type="synonym">Musa ensete</name>
    <dbReference type="NCBI Taxonomy" id="4639"/>
    <lineage>
        <taxon>Eukaryota</taxon>
        <taxon>Viridiplantae</taxon>
        <taxon>Streptophyta</taxon>
        <taxon>Embryophyta</taxon>
        <taxon>Tracheophyta</taxon>
        <taxon>Spermatophyta</taxon>
        <taxon>Magnoliopsida</taxon>
        <taxon>Liliopsida</taxon>
        <taxon>Zingiberales</taxon>
        <taxon>Musaceae</taxon>
        <taxon>Ensete</taxon>
    </lineage>
</organism>
<evidence type="ECO:0000313" key="1">
    <source>
        <dbReference type="EMBL" id="RRT46252.1"/>
    </source>
</evidence>
<protein>
    <submittedName>
        <fullName evidence="1">Uncharacterized protein</fullName>
    </submittedName>
</protein>
<evidence type="ECO:0000313" key="2">
    <source>
        <dbReference type="Proteomes" id="UP000287651"/>
    </source>
</evidence>
<dbReference type="AlphaFoldDB" id="A0A426Y3D5"/>
<accession>A0A426Y3D5</accession>
<gene>
    <name evidence="1" type="ORF">B296_00039279</name>
</gene>
<dbReference type="EMBL" id="AMZH03015310">
    <property type="protein sequence ID" value="RRT46252.1"/>
    <property type="molecule type" value="Genomic_DNA"/>
</dbReference>
<comment type="caution">
    <text evidence="1">The sequence shown here is derived from an EMBL/GenBank/DDBJ whole genome shotgun (WGS) entry which is preliminary data.</text>
</comment>
<proteinExistence type="predicted"/>